<evidence type="ECO:0008006" key="51">
    <source>
        <dbReference type="Google" id="ProtNLM"/>
    </source>
</evidence>
<dbReference type="EMBL" id="JJPR01000005">
    <property type="protein sequence ID" value="KKG90538.1"/>
    <property type="molecule type" value="Genomic_DNA"/>
</dbReference>
<evidence type="ECO:0000313" key="43">
    <source>
        <dbReference type="Proteomes" id="UP000034667"/>
    </source>
</evidence>
<dbReference type="EMBL" id="JJPN01000080">
    <property type="protein sequence ID" value="KKG72135.1"/>
    <property type="molecule type" value="Genomic_DNA"/>
</dbReference>
<evidence type="ECO:0000313" key="13">
    <source>
        <dbReference type="EMBL" id="KKH05162.1"/>
    </source>
</evidence>
<evidence type="ECO:0000313" key="9">
    <source>
        <dbReference type="EMBL" id="KKG72135.1"/>
    </source>
</evidence>
<evidence type="ECO:0000313" key="28">
    <source>
        <dbReference type="Proteomes" id="UP000033933"/>
    </source>
</evidence>
<evidence type="ECO:0000313" key="5">
    <source>
        <dbReference type="EMBL" id="KKG47976.1"/>
    </source>
</evidence>
<dbReference type="Proteomes" id="UP000034259">
    <property type="component" value="Unassembled WGS sequence"/>
</dbReference>
<dbReference type="Proteomes" id="UP000034921">
    <property type="component" value="Unassembled WGS sequence"/>
</dbReference>
<name>A0A0F8FRH6_METMZ</name>
<evidence type="ECO:0000313" key="41">
    <source>
        <dbReference type="Proteomes" id="UP000034450"/>
    </source>
</evidence>
<dbReference type="Pfam" id="PF24434">
    <property type="entry name" value="DUF7557"/>
    <property type="match status" value="1"/>
</dbReference>
<proteinExistence type="predicted"/>
<evidence type="ECO:0000313" key="32">
    <source>
        <dbReference type="Proteomes" id="UP000034064"/>
    </source>
</evidence>
<dbReference type="EMBL" id="JJOU01000190">
    <property type="protein sequence ID" value="KKG09780.1"/>
    <property type="molecule type" value="Genomic_DNA"/>
</dbReference>
<evidence type="ECO:0000313" key="39">
    <source>
        <dbReference type="Proteomes" id="UP000034387"/>
    </source>
</evidence>
<evidence type="ECO:0000313" key="16">
    <source>
        <dbReference type="EMBL" id="KKH14966.1"/>
    </source>
</evidence>
<dbReference type="Proteomes" id="UP000034667">
    <property type="component" value="Unassembled WGS sequence"/>
</dbReference>
<dbReference type="EMBL" id="JJPB01000110">
    <property type="protein sequence ID" value="KKG29677.1"/>
    <property type="molecule type" value="Genomic_DNA"/>
</dbReference>
<evidence type="ECO:0000313" key="10">
    <source>
        <dbReference type="EMBL" id="KKG78048.1"/>
    </source>
</evidence>
<evidence type="ECO:0000313" key="29">
    <source>
        <dbReference type="Proteomes" id="UP000033987"/>
    </source>
</evidence>
<dbReference type="InterPro" id="IPR055979">
    <property type="entry name" value="DUF7557"/>
</dbReference>
<dbReference type="EMBL" id="JJQB01000132">
    <property type="protein sequence ID" value="KKH16167.1"/>
    <property type="molecule type" value="Genomic_DNA"/>
</dbReference>
<dbReference type="EMBL" id="JJPQ01000167">
    <property type="protein sequence ID" value="KKG78048.1"/>
    <property type="molecule type" value="Genomic_DNA"/>
</dbReference>
<dbReference type="Proteomes" id="UP000033933">
    <property type="component" value="Unassembled WGS sequence"/>
</dbReference>
<evidence type="ECO:0000313" key="1">
    <source>
        <dbReference type="EMBL" id="KKG09780.1"/>
    </source>
</evidence>
<evidence type="ECO:0000313" key="42">
    <source>
        <dbReference type="Proteomes" id="UP000034577"/>
    </source>
</evidence>
<dbReference type="Proteomes" id="UP000034733">
    <property type="component" value="Unassembled WGS sequence"/>
</dbReference>
<dbReference type="EMBL" id="JJQE01000049">
    <property type="protein sequence ID" value="KKH30419.1"/>
    <property type="molecule type" value="Genomic_DNA"/>
</dbReference>
<dbReference type="Proteomes" id="UP000034450">
    <property type="component" value="Unassembled WGS sequence"/>
</dbReference>
<dbReference type="GeneID" id="24852042"/>
<protein>
    <recommendedName>
        <fullName evidence="51">CopG family transcriptional regulator</fullName>
    </recommendedName>
</protein>
<dbReference type="OMA" id="FMERQYK"/>
<dbReference type="AlphaFoldDB" id="A0A0F8FRH6"/>
<accession>A0A0F8FRH6</accession>
<dbReference type="EMBL" id="JJPH01000027">
    <property type="protein sequence ID" value="KKG54991.1"/>
    <property type="molecule type" value="Genomic_DNA"/>
</dbReference>
<dbReference type="OrthoDB" id="121084at2157"/>
<dbReference type="Proteomes" id="UP000034672">
    <property type="component" value="Unassembled WGS sequence"/>
</dbReference>
<sequence>MSEATTIPVTKDIRDRLKKYGMKGETYNDILKRLMDEVDYETFMERQYKKLEEKDKFVSLDEL</sequence>
<evidence type="ECO:0000313" key="31">
    <source>
        <dbReference type="Proteomes" id="UP000034047"/>
    </source>
</evidence>
<dbReference type="Proteomes" id="UP000467371">
    <property type="component" value="Chromosome"/>
</dbReference>
<dbReference type="EMBL" id="JJQI01000036">
    <property type="protein sequence ID" value="KKH41052.1"/>
    <property type="molecule type" value="Genomic_DNA"/>
</dbReference>
<evidence type="ECO:0000313" key="26">
    <source>
        <dbReference type="Proteomes" id="UP000033878"/>
    </source>
</evidence>
<evidence type="ECO:0000313" key="23">
    <source>
        <dbReference type="EMBL" id="KKH61549.1"/>
    </source>
</evidence>
<evidence type="ECO:0000313" key="30">
    <source>
        <dbReference type="Proteomes" id="UP000034001"/>
    </source>
</evidence>
<evidence type="ECO:0000313" key="14">
    <source>
        <dbReference type="EMBL" id="KKH06894.1"/>
    </source>
</evidence>
<reference evidence="25 50" key="2">
    <citation type="journal article" date="2020" name="Environ. Microbiol. Rep.">
        <title>Redox cycling of Fe(II) and Fe(III) in magnetite accelerates aceticlastic methanogenesis by Methanosarcina mazei.</title>
        <authorList>
            <person name="Wang H."/>
            <person name="Byrne J.M."/>
            <person name="Liu P."/>
            <person name="Liu J."/>
            <person name="Dong X."/>
            <person name="Lu Y."/>
        </authorList>
    </citation>
    <scope>NUCLEOTIDE SEQUENCE [LARGE SCALE GENOMIC DNA]</scope>
    <source>
        <strain evidence="50">zm-15</strain>
        <strain evidence="25">Zm-15</strain>
    </source>
</reference>
<dbReference type="Proteomes" id="UP000033987">
    <property type="component" value="Unassembled WGS sequence"/>
</dbReference>
<dbReference type="Proteomes" id="UP000034047">
    <property type="component" value="Unassembled WGS sequence"/>
</dbReference>
<evidence type="ECO:0000313" key="21">
    <source>
        <dbReference type="EMBL" id="KKH41052.1"/>
    </source>
</evidence>
<dbReference type="RefSeq" id="WP_011034517.1">
    <property type="nucleotide sequence ID" value="NZ_AP019780.1"/>
</dbReference>
<dbReference type="Proteomes" id="UP000034820">
    <property type="component" value="Unassembled WGS sequence"/>
</dbReference>
<evidence type="ECO:0000313" key="4">
    <source>
        <dbReference type="EMBL" id="KKG44115.1"/>
    </source>
</evidence>
<dbReference type="Proteomes" id="UP000033878">
    <property type="component" value="Unassembled WGS sequence"/>
</dbReference>
<dbReference type="EMBL" id="JJQQ01000052">
    <property type="protein sequence ID" value="KKH68596.1"/>
    <property type="molecule type" value="Genomic_DNA"/>
</dbReference>
<dbReference type="EMBL" id="JJQA01000093">
    <property type="protein sequence ID" value="KKH14966.1"/>
    <property type="molecule type" value="Genomic_DNA"/>
</dbReference>
<dbReference type="EMBL" id="JJPX01000168">
    <property type="protein sequence ID" value="KKH05162.1"/>
    <property type="molecule type" value="Genomic_DNA"/>
</dbReference>
<evidence type="ECO:0000313" key="47">
    <source>
        <dbReference type="Proteomes" id="UP000034921"/>
    </source>
</evidence>
<dbReference type="Proteomes" id="UP000034387">
    <property type="component" value="Unassembled WGS sequence"/>
</dbReference>
<evidence type="ECO:0000313" key="12">
    <source>
        <dbReference type="EMBL" id="KKG90538.1"/>
    </source>
</evidence>
<evidence type="ECO:0000313" key="25">
    <source>
        <dbReference type="EMBL" id="QIB91832.1"/>
    </source>
</evidence>
<evidence type="ECO:0000313" key="3">
    <source>
        <dbReference type="EMBL" id="KKG42340.1"/>
    </source>
</evidence>
<evidence type="ECO:0000313" key="17">
    <source>
        <dbReference type="EMBL" id="KKH16167.1"/>
    </source>
</evidence>
<evidence type="ECO:0000313" key="37">
    <source>
        <dbReference type="Proteomes" id="UP000034259"/>
    </source>
</evidence>
<dbReference type="Proteomes" id="UP000034338">
    <property type="component" value="Unassembled WGS sequence"/>
</dbReference>
<dbReference type="EMBL" id="JJQN01000046">
    <property type="protein sequence ID" value="KKH61549.1"/>
    <property type="molecule type" value="Genomic_DNA"/>
</dbReference>
<evidence type="ECO:0000313" key="8">
    <source>
        <dbReference type="EMBL" id="KKG72129.1"/>
    </source>
</evidence>
<evidence type="ECO:0000313" key="34">
    <source>
        <dbReference type="Proteomes" id="UP000034151"/>
    </source>
</evidence>
<dbReference type="Proteomes" id="UP000034944">
    <property type="component" value="Unassembled WGS sequence"/>
</dbReference>
<evidence type="ECO:0000313" key="20">
    <source>
        <dbReference type="EMBL" id="KKH31594.1"/>
    </source>
</evidence>
<organism evidence="6 36">
    <name type="scientific">Methanosarcina mazei</name>
    <name type="common">Methanosarcina frisia</name>
    <dbReference type="NCBI Taxonomy" id="2209"/>
    <lineage>
        <taxon>Archaea</taxon>
        <taxon>Methanobacteriati</taxon>
        <taxon>Methanobacteriota</taxon>
        <taxon>Stenosarchaea group</taxon>
        <taxon>Methanomicrobia</taxon>
        <taxon>Methanosarcinales</taxon>
        <taxon>Methanosarcinaceae</taxon>
        <taxon>Methanosarcina</taxon>
    </lineage>
</organism>
<dbReference type="EMBL" id="JJPE01000014">
    <property type="protein sequence ID" value="KKG47976.1"/>
    <property type="molecule type" value="Genomic_DNA"/>
</dbReference>
<dbReference type="EMBL" id="JJPY01000003">
    <property type="protein sequence ID" value="KKH12432.1"/>
    <property type="molecule type" value="Genomic_DNA"/>
</dbReference>
<evidence type="ECO:0000313" key="15">
    <source>
        <dbReference type="EMBL" id="KKH12432.1"/>
    </source>
</evidence>
<dbReference type="EMBL" id="JJPG01000003">
    <property type="protein sequence ID" value="KKG56665.1"/>
    <property type="molecule type" value="Genomic_DNA"/>
</dbReference>
<dbReference type="Proteomes" id="UP000033889">
    <property type="component" value="Unassembled WGS sequence"/>
</dbReference>
<dbReference type="EMBL" id="JJPO01000102">
    <property type="protein sequence ID" value="KKG72129.1"/>
    <property type="molecule type" value="Genomic_DNA"/>
</dbReference>
<dbReference type="Proteomes" id="UP000034001">
    <property type="component" value="Unassembled WGS sequence"/>
</dbReference>
<dbReference type="EMBL" id="JJQK01000079">
    <property type="protein sequence ID" value="KKH53390.1"/>
    <property type="molecule type" value="Genomic_DNA"/>
</dbReference>
<evidence type="ECO:0000313" key="36">
    <source>
        <dbReference type="Proteomes" id="UP000034243"/>
    </source>
</evidence>
<dbReference type="EMBL" id="JJPZ01000151">
    <property type="protein sequence ID" value="KKH06894.1"/>
    <property type="molecule type" value="Genomic_DNA"/>
</dbReference>
<evidence type="ECO:0000313" key="38">
    <source>
        <dbReference type="Proteomes" id="UP000034338"/>
    </source>
</evidence>
<dbReference type="Proteomes" id="UP000034195">
    <property type="component" value="Unassembled WGS sequence"/>
</dbReference>
<evidence type="ECO:0000313" key="35">
    <source>
        <dbReference type="Proteomes" id="UP000034195"/>
    </source>
</evidence>
<evidence type="ECO:0000313" key="46">
    <source>
        <dbReference type="Proteomes" id="UP000034820"/>
    </source>
</evidence>
<evidence type="ECO:0000313" key="7">
    <source>
        <dbReference type="EMBL" id="KKG56665.1"/>
    </source>
</evidence>
<evidence type="ECO:0000313" key="11">
    <source>
        <dbReference type="EMBL" id="KKG85501.1"/>
    </source>
</evidence>
<evidence type="ECO:0000313" key="44">
    <source>
        <dbReference type="Proteomes" id="UP000034672"/>
    </source>
</evidence>
<dbReference type="Proteomes" id="UP000034074">
    <property type="component" value="Unassembled WGS sequence"/>
</dbReference>
<dbReference type="Proteomes" id="UP000034064">
    <property type="component" value="Unassembled WGS sequence"/>
</dbReference>
<reference evidence="26 27" key="1">
    <citation type="journal article" date="2015" name="ISME J.">
        <title>Genomic and phenotypic differentiation among Methanosarcina mazei populations from Columbia River sediment.</title>
        <authorList>
            <person name="Youngblut N.D."/>
            <person name="Wirth J.S."/>
            <person name="Henriksen J.R."/>
            <person name="Smith M."/>
            <person name="Simon H."/>
            <person name="Metcalf W.W."/>
            <person name="Whitaker R.J."/>
        </authorList>
    </citation>
    <scope>NUCLEOTIDE SEQUENCE [LARGE SCALE GENOMIC DNA]</scope>
    <source>
        <strain evidence="16 32">1.F.A.1A.3</strain>
        <strain evidence="17 45">1.F.A.1B.3</strain>
        <strain evidence="18 29">1.F.A.1B.4</strain>
        <strain evidence="19 47">1.F.M.0.5</strain>
        <strain evidence="20 38">1.H.A.0.1</strain>
        <strain evidence="21 44">1.H.A.1A.4</strain>
        <strain evidence="22 37">1.H.A.2.1</strain>
        <strain evidence="23 41">1.H.A.2.6</strain>
        <strain evidence="24 28">1.H.M.0.1</strain>
        <strain evidence="1 31">2.F.T.2.6</strain>
        <strain evidence="2 26">3.F.A.1A.3</strain>
        <strain evidence="4 42">3.F.A.2.12</strain>
        <strain evidence="5 43">3.F.A.2.3</strain>
        <strain evidence="3 34">3.F.A.2.5</strain>
        <strain evidence="7 35">3.F.A.2.6</strain>
        <strain evidence="6 36">3.F.A.2.7</strain>
        <strain evidence="9 33">3.H.A.1A.2</strain>
        <strain evidence="8 30">3.H.A.2.1</strain>
        <strain evidence="10 27">3.H.A.2.5</strain>
        <strain evidence="12 49">3.H.A.2.6</strain>
        <strain evidence="11 40">3.H.A.2.8</strain>
        <strain evidence="13 39">3.H.M.2.7</strain>
        <strain evidence="15 46">3.H.T.1A.1</strain>
        <strain evidence="14 48">3.H.T.1A.2</strain>
    </source>
</reference>
<dbReference type="EMBL" id="JJPS01000205">
    <property type="protein sequence ID" value="KKG85501.1"/>
    <property type="molecule type" value="Genomic_DNA"/>
</dbReference>
<dbReference type="EMBL" id="CP042908">
    <property type="protein sequence ID" value="QIB91832.1"/>
    <property type="molecule type" value="Genomic_DNA"/>
</dbReference>
<dbReference type="Proteomes" id="UP000034577">
    <property type="component" value="Unassembled WGS sequence"/>
</dbReference>
<gene>
    <name evidence="1" type="ORF">DU34_04545</name>
    <name evidence="4" type="ORF">DU35_03790</name>
    <name evidence="6" type="ORF">DU36_00745</name>
    <name evidence="20" type="ORF">DU37_13760</name>
    <name evidence="7" type="ORF">DU38_01895</name>
    <name evidence="3" type="ORF">DU39_00870</name>
    <name evidence="5" type="ORF">DU41_02665</name>
    <name evidence="13" type="ORF">DU42_10325</name>
    <name evidence="16" type="ORF">DU44_02255</name>
    <name evidence="9" type="ORF">DU46_03440</name>
    <name evidence="17" type="ORF">DU48_01160</name>
    <name evidence="2" type="ORF">DU49_00855</name>
    <name evidence="15" type="ORF">DU51_19695</name>
    <name evidence="12" type="ORF">DU57_01375</name>
    <name evidence="11" type="ORF">DU59_01650</name>
    <name evidence="19" type="ORF">DU60_02170</name>
    <name evidence="10" type="ORF">DU61_02565</name>
    <name evidence="14" type="ORF">DU62_03545</name>
    <name evidence="8" type="ORF">DU63_02940</name>
    <name evidence="18" type="ORF">DU65_02280</name>
    <name evidence="21" type="ORF">DU71_08125</name>
    <name evidence="22" type="ORF">DU72_12445</name>
    <name evidence="23" type="ORF">DU74_02090</name>
    <name evidence="24" type="ORF">DU87_00800</name>
    <name evidence="25" type="ORF">FQU78_13015</name>
</gene>
<dbReference type="PATRIC" id="fig|2209.39.peg.202"/>
<evidence type="ECO:0000313" key="45">
    <source>
        <dbReference type="Proteomes" id="UP000034733"/>
    </source>
</evidence>
<evidence type="ECO:0000313" key="24">
    <source>
        <dbReference type="EMBL" id="KKH68596.1"/>
    </source>
</evidence>
<dbReference type="EMBL" id="JJPF01000084">
    <property type="protein sequence ID" value="KKG42340.1"/>
    <property type="molecule type" value="Genomic_DNA"/>
</dbReference>
<evidence type="ECO:0000313" key="33">
    <source>
        <dbReference type="Proteomes" id="UP000034074"/>
    </source>
</evidence>
<dbReference type="Proteomes" id="UP000034243">
    <property type="component" value="Unassembled WGS sequence"/>
</dbReference>
<evidence type="ECO:0000313" key="18">
    <source>
        <dbReference type="EMBL" id="KKH17500.1"/>
    </source>
</evidence>
<evidence type="ECO:0000313" key="27">
    <source>
        <dbReference type="Proteomes" id="UP000033889"/>
    </source>
</evidence>
<evidence type="ECO:0000313" key="50">
    <source>
        <dbReference type="Proteomes" id="UP000467371"/>
    </source>
</evidence>
<dbReference type="Proteomes" id="UP000034151">
    <property type="component" value="Unassembled WGS sequence"/>
</dbReference>
<evidence type="ECO:0000313" key="2">
    <source>
        <dbReference type="EMBL" id="KKG29677.1"/>
    </source>
</evidence>
<dbReference type="EMBL" id="JJQC01000141">
    <property type="protein sequence ID" value="KKH17500.1"/>
    <property type="molecule type" value="Genomic_DNA"/>
</dbReference>
<evidence type="ECO:0000313" key="40">
    <source>
        <dbReference type="Proteomes" id="UP000034409"/>
    </source>
</evidence>
<evidence type="ECO:0000313" key="19">
    <source>
        <dbReference type="EMBL" id="KKH30419.1"/>
    </source>
</evidence>
<evidence type="ECO:0000313" key="6">
    <source>
        <dbReference type="EMBL" id="KKG54991.1"/>
    </source>
</evidence>
<dbReference type="EMBL" id="JJQF01000059">
    <property type="protein sequence ID" value="KKH31594.1"/>
    <property type="molecule type" value="Genomic_DNA"/>
</dbReference>
<dbReference type="Proteomes" id="UP000034409">
    <property type="component" value="Unassembled WGS sequence"/>
</dbReference>
<dbReference type="Proteomes" id="UP000034950">
    <property type="component" value="Unassembled WGS sequence"/>
</dbReference>
<evidence type="ECO:0000313" key="22">
    <source>
        <dbReference type="EMBL" id="KKH53390.1"/>
    </source>
</evidence>
<evidence type="ECO:0000313" key="48">
    <source>
        <dbReference type="Proteomes" id="UP000034944"/>
    </source>
</evidence>
<evidence type="ECO:0000313" key="49">
    <source>
        <dbReference type="Proteomes" id="UP000034950"/>
    </source>
</evidence>
<dbReference type="EMBL" id="JJPD01000042">
    <property type="protein sequence ID" value="KKG44115.1"/>
    <property type="molecule type" value="Genomic_DNA"/>
</dbReference>